<evidence type="ECO:0000313" key="1">
    <source>
        <dbReference type="EMBL" id="KAJ3498040.1"/>
    </source>
</evidence>
<dbReference type="Proteomes" id="UP001148737">
    <property type="component" value="Unassembled WGS sequence"/>
</dbReference>
<reference evidence="1" key="1">
    <citation type="submission" date="2022-07" db="EMBL/GenBank/DDBJ databases">
        <title>Genome Sequence of Lecanicillium saksenae.</title>
        <authorList>
            <person name="Buettner E."/>
        </authorList>
    </citation>
    <scope>NUCLEOTIDE SEQUENCE</scope>
    <source>
        <strain evidence="1">VT-O1</strain>
    </source>
</reference>
<dbReference type="EMBL" id="JANAKD010000075">
    <property type="protein sequence ID" value="KAJ3498040.1"/>
    <property type="molecule type" value="Genomic_DNA"/>
</dbReference>
<organism evidence="1 2">
    <name type="scientific">Lecanicillium saksenae</name>
    <dbReference type="NCBI Taxonomy" id="468837"/>
    <lineage>
        <taxon>Eukaryota</taxon>
        <taxon>Fungi</taxon>
        <taxon>Dikarya</taxon>
        <taxon>Ascomycota</taxon>
        <taxon>Pezizomycotina</taxon>
        <taxon>Sordariomycetes</taxon>
        <taxon>Hypocreomycetidae</taxon>
        <taxon>Hypocreales</taxon>
        <taxon>Cordycipitaceae</taxon>
        <taxon>Lecanicillium</taxon>
    </lineage>
</organism>
<evidence type="ECO:0000313" key="2">
    <source>
        <dbReference type="Proteomes" id="UP001148737"/>
    </source>
</evidence>
<name>A0ACC1R3Z3_9HYPO</name>
<gene>
    <name evidence="1" type="ORF">NLG97_g1439</name>
</gene>
<comment type="caution">
    <text evidence="1">The sequence shown here is derived from an EMBL/GenBank/DDBJ whole genome shotgun (WGS) entry which is preliminary data.</text>
</comment>
<sequence length="306" mass="33288">MVSQQIIQTSENILAKHGSSMAGKTILITGVAADSIAGELAVQLSAVNPSLLILSARSEARVKPIIAKIKSKNRDTAMRFLQMDLSSREDIQRAVNTMDDIPVVDHLACVAGVMWPPFSRTVDGIESQFAVNYLANFQLTRLLMPKLKASGPGSSIIIVASSAVRSGKVDFEDFNFLNTERYTPSIGYSQSNAARVMFVKKLAQRLAGTQIRAYSVDPGAVQSGLQRHFTPETRAWIDSFRASGEMWTSASEGAATIITGMLDPTIAGSNGAFLHHNAVADEELHSHLIDQDNWDKLWTLSEKLLA</sequence>
<keyword evidence="2" id="KW-1185">Reference proteome</keyword>
<protein>
    <submittedName>
        <fullName evidence="1">Uncharacterized protein</fullName>
    </submittedName>
</protein>
<accession>A0ACC1R3Z3</accession>
<proteinExistence type="predicted"/>